<dbReference type="PANTHER" id="PTHR30346:SF26">
    <property type="entry name" value="HYDROGEN PEROXIDE-INDUCIBLE GENES ACTIVATOR"/>
    <property type="match status" value="1"/>
</dbReference>
<feature type="domain" description="HTH lysR-type" evidence="6">
    <location>
        <begin position="2"/>
        <end position="59"/>
    </location>
</feature>
<gene>
    <name evidence="7" type="ORF">HUO14_15555</name>
</gene>
<dbReference type="InterPro" id="IPR036388">
    <property type="entry name" value="WH-like_DNA-bd_sf"/>
</dbReference>
<evidence type="ECO:0000259" key="6">
    <source>
        <dbReference type="PROSITE" id="PS50931"/>
    </source>
</evidence>
<sequence length="301" mass="33100">MPTFRQFEYLVAVADHSHFGKAAQAAGASQPTLSHQLRALEQRLGVTLVERRTHGAELTPVGREIADRARQVLIQVKDIRDLAERASDSLAGILRFGVSPTLGPYLMPPVIAALHRTRPDLRFYMREGIPDLQAMELTKGSIDMLLGPLPIEGDNLQIEPLFREPLILVAPPDHPLAAREDLALADLGGLPVLSLDRRHHLHRDVARQCQLHDMNLLRDYEGTSLDSVRQMVASGLGLAILPELYVRSELNRGGDVALLDVEGWSATRSIGAAWRTNAGFAQEYAAIAEKIAEEARVLMSA</sequence>
<dbReference type="InterPro" id="IPR000847">
    <property type="entry name" value="LysR_HTH_N"/>
</dbReference>
<reference evidence="7 8" key="1">
    <citation type="submission" date="2020-06" db="EMBL/GenBank/DDBJ databases">
        <authorList>
            <person name="Kim S.-J."/>
            <person name="Park S.-J."/>
        </authorList>
    </citation>
    <scope>NUCLEOTIDE SEQUENCE [LARGE SCALE GENOMIC DNA]</scope>
    <source>
        <strain evidence="7 8">SW-151</strain>
    </source>
</reference>
<evidence type="ECO:0000256" key="3">
    <source>
        <dbReference type="ARBA" id="ARBA00023125"/>
    </source>
</evidence>
<keyword evidence="4" id="KW-0010">Activator</keyword>
<dbReference type="SUPFAM" id="SSF46785">
    <property type="entry name" value="Winged helix' DNA-binding domain"/>
    <property type="match status" value="1"/>
</dbReference>
<dbReference type="InterPro" id="IPR005119">
    <property type="entry name" value="LysR_subst-bd"/>
</dbReference>
<dbReference type="RefSeq" id="WP_176280753.1">
    <property type="nucleotide sequence ID" value="NZ_JABWMH010000005.1"/>
</dbReference>
<dbReference type="Gene3D" id="1.10.10.10">
    <property type="entry name" value="Winged helix-like DNA-binding domain superfamily/Winged helix DNA-binding domain"/>
    <property type="match status" value="1"/>
</dbReference>
<keyword evidence="3" id="KW-0238">DNA-binding</keyword>
<comment type="caution">
    <text evidence="7">The sequence shown here is derived from an EMBL/GenBank/DDBJ whole genome shotgun (WGS) entry which is preliminary data.</text>
</comment>
<keyword evidence="8" id="KW-1185">Reference proteome</keyword>
<evidence type="ECO:0000313" key="7">
    <source>
        <dbReference type="EMBL" id="NVD29314.1"/>
    </source>
</evidence>
<accession>A0ABX2N6J7</accession>
<dbReference type="Proteomes" id="UP000652427">
    <property type="component" value="Unassembled WGS sequence"/>
</dbReference>
<evidence type="ECO:0000256" key="2">
    <source>
        <dbReference type="ARBA" id="ARBA00023015"/>
    </source>
</evidence>
<dbReference type="EMBL" id="JABWMH010000005">
    <property type="protein sequence ID" value="NVD29314.1"/>
    <property type="molecule type" value="Genomic_DNA"/>
</dbReference>
<protein>
    <submittedName>
        <fullName evidence="7">Hydrogen peroxide-inducible genes activator</fullName>
    </submittedName>
</protein>
<evidence type="ECO:0000256" key="4">
    <source>
        <dbReference type="ARBA" id="ARBA00023159"/>
    </source>
</evidence>
<dbReference type="PANTHER" id="PTHR30346">
    <property type="entry name" value="TRANSCRIPTIONAL DUAL REGULATOR HCAR-RELATED"/>
    <property type="match status" value="1"/>
</dbReference>
<proteinExistence type="inferred from homology"/>
<dbReference type="SUPFAM" id="SSF53850">
    <property type="entry name" value="Periplasmic binding protein-like II"/>
    <property type="match status" value="1"/>
</dbReference>
<dbReference type="CDD" id="cd08411">
    <property type="entry name" value="PBP2_OxyR"/>
    <property type="match status" value="1"/>
</dbReference>
<dbReference type="Pfam" id="PF03466">
    <property type="entry name" value="LysR_substrate"/>
    <property type="match status" value="1"/>
</dbReference>
<dbReference type="Gene3D" id="3.40.190.10">
    <property type="entry name" value="Periplasmic binding protein-like II"/>
    <property type="match status" value="2"/>
</dbReference>
<dbReference type="Pfam" id="PF00126">
    <property type="entry name" value="HTH_1"/>
    <property type="match status" value="1"/>
</dbReference>
<evidence type="ECO:0000256" key="5">
    <source>
        <dbReference type="ARBA" id="ARBA00023163"/>
    </source>
</evidence>
<evidence type="ECO:0000313" key="8">
    <source>
        <dbReference type="Proteomes" id="UP000652427"/>
    </source>
</evidence>
<organism evidence="7 8">
    <name type="scientific">Parasphingorhabdus flavimaris</name>
    <dbReference type="NCBI Taxonomy" id="266812"/>
    <lineage>
        <taxon>Bacteria</taxon>
        <taxon>Pseudomonadati</taxon>
        <taxon>Pseudomonadota</taxon>
        <taxon>Alphaproteobacteria</taxon>
        <taxon>Sphingomonadales</taxon>
        <taxon>Sphingomonadaceae</taxon>
        <taxon>Parasphingorhabdus</taxon>
    </lineage>
</organism>
<keyword evidence="2" id="KW-0805">Transcription regulation</keyword>
<dbReference type="PROSITE" id="PS50931">
    <property type="entry name" value="HTH_LYSR"/>
    <property type="match status" value="1"/>
</dbReference>
<dbReference type="InterPro" id="IPR036390">
    <property type="entry name" value="WH_DNA-bd_sf"/>
</dbReference>
<dbReference type="PRINTS" id="PR00039">
    <property type="entry name" value="HTHLYSR"/>
</dbReference>
<keyword evidence="5" id="KW-0804">Transcription</keyword>
<evidence type="ECO:0000256" key="1">
    <source>
        <dbReference type="ARBA" id="ARBA00009437"/>
    </source>
</evidence>
<comment type="similarity">
    <text evidence="1">Belongs to the LysR transcriptional regulatory family.</text>
</comment>
<name>A0ABX2N6J7_9SPHN</name>